<accession>A0ABD2YZL7</accession>
<feature type="domain" description="FAR1" evidence="1">
    <location>
        <begin position="11"/>
        <end position="97"/>
    </location>
</feature>
<comment type="caution">
    <text evidence="2">The sequence shown here is derived from an EMBL/GenBank/DDBJ whole genome shotgun (WGS) entry which is preliminary data.</text>
</comment>
<protein>
    <recommendedName>
        <fullName evidence="1">FAR1 domain-containing protein</fullName>
    </recommendedName>
</protein>
<dbReference type="InterPro" id="IPR004330">
    <property type="entry name" value="FAR1_DNA_bnd_dom"/>
</dbReference>
<evidence type="ECO:0000313" key="3">
    <source>
        <dbReference type="Proteomes" id="UP001630127"/>
    </source>
</evidence>
<reference evidence="2 3" key="1">
    <citation type="submission" date="2024-11" db="EMBL/GenBank/DDBJ databases">
        <title>A near-complete genome assembly of Cinchona calisaya.</title>
        <authorList>
            <person name="Lian D.C."/>
            <person name="Zhao X.W."/>
            <person name="Wei L."/>
        </authorList>
    </citation>
    <scope>NUCLEOTIDE SEQUENCE [LARGE SCALE GENOMIC DNA]</scope>
    <source>
        <tissue evidence="2">Nenye</tissue>
    </source>
</reference>
<name>A0ABD2YZL7_9GENT</name>
<dbReference type="AlphaFoldDB" id="A0ABD2YZL7"/>
<keyword evidence="3" id="KW-1185">Reference proteome</keyword>
<dbReference type="EMBL" id="JBJUIK010000012">
    <property type="protein sequence ID" value="KAL3511292.1"/>
    <property type="molecule type" value="Genomic_DNA"/>
</dbReference>
<organism evidence="2 3">
    <name type="scientific">Cinchona calisaya</name>
    <dbReference type="NCBI Taxonomy" id="153742"/>
    <lineage>
        <taxon>Eukaryota</taxon>
        <taxon>Viridiplantae</taxon>
        <taxon>Streptophyta</taxon>
        <taxon>Embryophyta</taxon>
        <taxon>Tracheophyta</taxon>
        <taxon>Spermatophyta</taxon>
        <taxon>Magnoliopsida</taxon>
        <taxon>eudicotyledons</taxon>
        <taxon>Gunneridae</taxon>
        <taxon>Pentapetalae</taxon>
        <taxon>asterids</taxon>
        <taxon>lamiids</taxon>
        <taxon>Gentianales</taxon>
        <taxon>Rubiaceae</taxon>
        <taxon>Cinchonoideae</taxon>
        <taxon>Cinchoneae</taxon>
        <taxon>Cinchona</taxon>
    </lineage>
</organism>
<dbReference type="PANTHER" id="PTHR46328:SF34">
    <property type="entry name" value="PROTEIN FAR1-RELATED SEQUENCE 5-LIKE"/>
    <property type="match status" value="1"/>
</dbReference>
<dbReference type="Proteomes" id="UP001630127">
    <property type="component" value="Unassembled WGS sequence"/>
</dbReference>
<dbReference type="PANTHER" id="PTHR46328">
    <property type="entry name" value="FAR-RED IMPAIRED RESPONSIVE (FAR1) FAMILY PROTEIN-RELATED"/>
    <property type="match status" value="1"/>
</dbReference>
<evidence type="ECO:0000313" key="2">
    <source>
        <dbReference type="EMBL" id="KAL3511292.1"/>
    </source>
</evidence>
<dbReference type="Pfam" id="PF03101">
    <property type="entry name" value="FAR1"/>
    <property type="match status" value="1"/>
</dbReference>
<gene>
    <name evidence="2" type="ORF">ACH5RR_030693</name>
</gene>
<proteinExistence type="predicted"/>
<sequence>MQFETVKEAYDFYLAYAKEVGFGIKRSTHHKDKNGKLVDRVLCGSVEGKRAKDKRDIHVRAHRPETRFGCSTKMKVNSRQTGKYQITQLISEHNHYLSSPHKTHLYRAHRNMVPSHAVEIDIAHSVGIAPKASIELMALQTGG</sequence>
<evidence type="ECO:0000259" key="1">
    <source>
        <dbReference type="Pfam" id="PF03101"/>
    </source>
</evidence>